<gene>
    <name evidence="3" type="ORF">NESM_000592500</name>
</gene>
<protein>
    <submittedName>
        <fullName evidence="3">RNA pseudouridylate synthase</fullName>
    </submittedName>
</protein>
<dbReference type="InterPro" id="IPR006224">
    <property type="entry name" value="PsdUridine_synth_RluA-like_CS"/>
</dbReference>
<name>A0AAW0ES49_9TRYP</name>
<dbReference type="InterPro" id="IPR050188">
    <property type="entry name" value="RluA_PseudoU_synthase"/>
</dbReference>
<dbReference type="Pfam" id="PF00849">
    <property type="entry name" value="PseudoU_synth_2"/>
    <property type="match status" value="2"/>
</dbReference>
<proteinExistence type="predicted"/>
<dbReference type="EMBL" id="JAECZO010000079">
    <property type="protein sequence ID" value="KAK7196545.1"/>
    <property type="molecule type" value="Genomic_DNA"/>
</dbReference>
<feature type="compositionally biased region" description="Basic and acidic residues" evidence="1">
    <location>
        <begin position="429"/>
        <end position="440"/>
    </location>
</feature>
<reference evidence="3 4" key="1">
    <citation type="journal article" date="2021" name="MBio">
        <title>A New Model Trypanosomatid, Novymonas esmeraldas: Genomic Perception of Its 'Candidatus Pandoraea novymonadis' Endosymbiont.</title>
        <authorList>
            <person name="Zakharova A."/>
            <person name="Saura A."/>
            <person name="Butenko A."/>
            <person name="Podesvova L."/>
            <person name="Warmusova S."/>
            <person name="Kostygov A.Y."/>
            <person name="Nenarokova A."/>
            <person name="Lukes J."/>
            <person name="Opperdoes F.R."/>
            <person name="Yurchenko V."/>
        </authorList>
    </citation>
    <scope>NUCLEOTIDE SEQUENCE [LARGE SCALE GENOMIC DNA]</scope>
    <source>
        <strain evidence="3 4">E262AT.01</strain>
    </source>
</reference>
<feature type="region of interest" description="Disordered" evidence="1">
    <location>
        <begin position="416"/>
        <end position="446"/>
    </location>
</feature>
<feature type="compositionally biased region" description="Polar residues" evidence="1">
    <location>
        <begin position="688"/>
        <end position="697"/>
    </location>
</feature>
<dbReference type="GO" id="GO:0000455">
    <property type="term" value="P:enzyme-directed rRNA pseudouridine synthesis"/>
    <property type="evidence" value="ECO:0007669"/>
    <property type="project" value="TreeGrafter"/>
</dbReference>
<dbReference type="PANTHER" id="PTHR21600:SF77">
    <property type="entry name" value="PSEUDOURIDYLATE SYNTHASE PROTEIN, PUTATIVE-RELATED"/>
    <property type="match status" value="1"/>
</dbReference>
<dbReference type="PROSITE" id="PS01129">
    <property type="entry name" value="PSI_RLU"/>
    <property type="match status" value="1"/>
</dbReference>
<dbReference type="PANTHER" id="PTHR21600">
    <property type="entry name" value="MITOCHONDRIAL RNA PSEUDOURIDINE SYNTHASE"/>
    <property type="match status" value="1"/>
</dbReference>
<evidence type="ECO:0000259" key="2">
    <source>
        <dbReference type="Pfam" id="PF00849"/>
    </source>
</evidence>
<evidence type="ECO:0000256" key="1">
    <source>
        <dbReference type="SAM" id="MobiDB-lite"/>
    </source>
</evidence>
<feature type="domain" description="Pseudouridine synthase RsuA/RluA-like" evidence="2">
    <location>
        <begin position="447"/>
        <end position="494"/>
    </location>
</feature>
<sequence length="852" mass="90318">MDAPSLDSAAVVPGDRYLTAEPCGVNCRHRLPAHPRSAAAWLGVHPYSHVFRAPVKGRWLGQGLLELFLREFAFVPSAAGALRSAVVPLLLLQTATSSSSISSSSGGCGGAATLDLRWTLPAYVEELCGGALWLHGREAECRAAGRLYHAALIDAAAQAGRAEAQPGAGDDGDTHDAPLPRVDEDVAPPSTTTAAAGWLAWCRAVQWWVALPTEADAEALLPRVLSLAAARHAMALHHPASAVATRTASSSSHLLPLHQRDVVHHLVWRCEGRMFAYPPLEIVRCDVAAAAASPAASSALLIVNKPPGLPVHPSGSYRMNSVTSILEDVLGGDARTLYRVEEPFASGAVLQQQQQQQQRPYASILHARDGFELLRVWLRRATSPPPPLPPTSAQPRDVDDGVGVSAEDWAVLKNIITRPTDASPSPVDADARRPPKRQRESAAATDEEVVAPVAYRLKTYVVHRLDAATSGVLVFGLTRDTARRTAAAIANKTPRGDRDGVGDDDADEDGDGEDSDDDAAAAVMAGRGGEARASSSCKVYCARVRGRVNLADIARTQHQCVLRTATPAPPRSTRTGAEGAPCAAAAELVVRRPIGCLDHHNSLYWSPDAALADVWRRQRQQQQQRCHASEESASFADPDGAVHRHSSPSRDGSGGGGGRGVRTPAAVAAKHERMRQLTRGGRAAAATSPESTGTTTAARVQLYANTLRTAKTTLRVLHYDPAADETVVRCTLGTGRTHQLRVHLASLGHPIVHDDKYAALEAHMRLLAGTAEAPRVPRACDATVSAFYAGSAGAESQLGDTAARKVSARGCLCPEAIALHAWEYTLAYDDGDVVSVAAPVPSWATCSEDRKP</sequence>
<dbReference type="InterPro" id="IPR020103">
    <property type="entry name" value="PsdUridine_synth_cat_dom_sf"/>
</dbReference>
<evidence type="ECO:0000313" key="3">
    <source>
        <dbReference type="EMBL" id="KAK7196545.1"/>
    </source>
</evidence>
<feature type="compositionally biased region" description="Basic and acidic residues" evidence="1">
    <location>
        <begin position="172"/>
        <end position="184"/>
    </location>
</feature>
<dbReference type="SUPFAM" id="SSF55120">
    <property type="entry name" value="Pseudouridine synthase"/>
    <property type="match status" value="1"/>
</dbReference>
<feature type="region of interest" description="Disordered" evidence="1">
    <location>
        <begin position="161"/>
        <end position="186"/>
    </location>
</feature>
<evidence type="ECO:0000313" key="4">
    <source>
        <dbReference type="Proteomes" id="UP001430356"/>
    </source>
</evidence>
<feature type="compositionally biased region" description="Acidic residues" evidence="1">
    <location>
        <begin position="502"/>
        <end position="518"/>
    </location>
</feature>
<keyword evidence="4" id="KW-1185">Reference proteome</keyword>
<dbReference type="AlphaFoldDB" id="A0AAW0ES49"/>
<dbReference type="Gene3D" id="3.30.2350.10">
    <property type="entry name" value="Pseudouridine synthase"/>
    <property type="match status" value="2"/>
</dbReference>
<dbReference type="GO" id="GO:0009982">
    <property type="term" value="F:pseudouridine synthase activity"/>
    <property type="evidence" value="ECO:0007669"/>
    <property type="project" value="InterPro"/>
</dbReference>
<comment type="caution">
    <text evidence="3">The sequence shown here is derived from an EMBL/GenBank/DDBJ whole genome shotgun (WGS) entry which is preliminary data.</text>
</comment>
<feature type="region of interest" description="Disordered" evidence="1">
    <location>
        <begin position="488"/>
        <end position="518"/>
    </location>
</feature>
<feature type="domain" description="Pseudouridine synthase RsuA/RluA-like" evidence="2">
    <location>
        <begin position="699"/>
        <end position="746"/>
    </location>
</feature>
<feature type="region of interest" description="Disordered" evidence="1">
    <location>
        <begin position="622"/>
        <end position="697"/>
    </location>
</feature>
<dbReference type="Proteomes" id="UP001430356">
    <property type="component" value="Unassembled WGS sequence"/>
</dbReference>
<dbReference type="GO" id="GO:0003723">
    <property type="term" value="F:RNA binding"/>
    <property type="evidence" value="ECO:0007669"/>
    <property type="project" value="InterPro"/>
</dbReference>
<dbReference type="InterPro" id="IPR006145">
    <property type="entry name" value="PsdUridine_synth_RsuA/RluA"/>
</dbReference>
<accession>A0AAW0ES49</accession>
<organism evidence="3 4">
    <name type="scientific">Novymonas esmeraldas</name>
    <dbReference type="NCBI Taxonomy" id="1808958"/>
    <lineage>
        <taxon>Eukaryota</taxon>
        <taxon>Discoba</taxon>
        <taxon>Euglenozoa</taxon>
        <taxon>Kinetoplastea</taxon>
        <taxon>Metakinetoplastina</taxon>
        <taxon>Trypanosomatida</taxon>
        <taxon>Trypanosomatidae</taxon>
        <taxon>Novymonas</taxon>
    </lineage>
</organism>